<evidence type="ECO:0000256" key="1">
    <source>
        <dbReference type="SAM" id="Phobius"/>
    </source>
</evidence>
<feature type="transmembrane region" description="Helical" evidence="1">
    <location>
        <begin position="191"/>
        <end position="212"/>
    </location>
</feature>
<evidence type="ECO:0000313" key="3">
    <source>
        <dbReference type="Proteomes" id="UP000243217"/>
    </source>
</evidence>
<dbReference type="Proteomes" id="UP000243217">
    <property type="component" value="Unassembled WGS sequence"/>
</dbReference>
<dbReference type="AlphaFoldDB" id="A0A1V9YP87"/>
<evidence type="ECO:0008006" key="4">
    <source>
        <dbReference type="Google" id="ProtNLM"/>
    </source>
</evidence>
<sequence length="251" mass="28940">MLNSPTGIFAYWSDFGDVTKTNMLDNSKVTITFMFATVSDSLLWITTKFWLRFALSLLILFVSYRSYYHHIRQLTSLLERYPLSDTSVAVSYGLIIGEPTSLVICNPFIIIAFIFDFWCCKLFRSVWFPYGAMVLVNGIIKCSQMTPLLHPISTTTIAIVSFIYACAITLWHSIQPDNQNEYFSTQGFPFAMIYSISLCGMPFMLSALRVFLKHIYRFIFRGKLYKMVKSVSRTVDFISFQGVITSRNYNQ</sequence>
<feature type="transmembrane region" description="Helical" evidence="1">
    <location>
        <begin position="89"/>
        <end position="115"/>
    </location>
</feature>
<proteinExistence type="predicted"/>
<feature type="non-terminal residue" evidence="2">
    <location>
        <position position="251"/>
    </location>
</feature>
<comment type="caution">
    <text evidence="2">The sequence shown here is derived from an EMBL/GenBank/DDBJ whole genome shotgun (WGS) entry which is preliminary data.</text>
</comment>
<feature type="transmembrane region" description="Helical" evidence="1">
    <location>
        <begin position="121"/>
        <end position="140"/>
    </location>
</feature>
<organism evidence="2 3">
    <name type="scientific">Thraustotheca clavata</name>
    <dbReference type="NCBI Taxonomy" id="74557"/>
    <lineage>
        <taxon>Eukaryota</taxon>
        <taxon>Sar</taxon>
        <taxon>Stramenopiles</taxon>
        <taxon>Oomycota</taxon>
        <taxon>Saprolegniomycetes</taxon>
        <taxon>Saprolegniales</taxon>
        <taxon>Achlyaceae</taxon>
        <taxon>Thraustotheca</taxon>
    </lineage>
</organism>
<evidence type="ECO:0000313" key="2">
    <source>
        <dbReference type="EMBL" id="OQR87501.1"/>
    </source>
</evidence>
<reference evidence="2 3" key="1">
    <citation type="journal article" date="2014" name="Genome Biol. Evol.">
        <title>The secreted proteins of Achlya hypogyna and Thraustotheca clavata identify the ancestral oomycete secretome and reveal gene acquisitions by horizontal gene transfer.</title>
        <authorList>
            <person name="Misner I."/>
            <person name="Blouin N."/>
            <person name="Leonard G."/>
            <person name="Richards T.A."/>
            <person name="Lane C.E."/>
        </authorList>
    </citation>
    <scope>NUCLEOTIDE SEQUENCE [LARGE SCALE GENOMIC DNA]</scope>
    <source>
        <strain evidence="2 3">ATCC 34112</strain>
    </source>
</reference>
<accession>A0A1V9YP87</accession>
<protein>
    <recommendedName>
        <fullName evidence="4">Transmembrane protein</fullName>
    </recommendedName>
</protein>
<gene>
    <name evidence="2" type="ORF">THRCLA_22913</name>
</gene>
<dbReference type="EMBL" id="JNBS01003402">
    <property type="protein sequence ID" value="OQR87501.1"/>
    <property type="molecule type" value="Genomic_DNA"/>
</dbReference>
<dbReference type="OrthoDB" id="79151at2759"/>
<keyword evidence="1" id="KW-1133">Transmembrane helix</keyword>
<name>A0A1V9YP87_9STRA</name>
<keyword evidence="1" id="KW-0812">Transmembrane</keyword>
<keyword evidence="1" id="KW-0472">Membrane</keyword>
<keyword evidence="3" id="KW-1185">Reference proteome</keyword>
<feature type="transmembrane region" description="Helical" evidence="1">
    <location>
        <begin position="49"/>
        <end position="68"/>
    </location>
</feature>
<feature type="transmembrane region" description="Helical" evidence="1">
    <location>
        <begin position="152"/>
        <end position="171"/>
    </location>
</feature>